<keyword evidence="6" id="KW-1185">Reference proteome</keyword>
<reference evidence="5 6" key="1">
    <citation type="submission" date="2023-04" db="EMBL/GenBank/DDBJ databases">
        <title>Genome Sequence of Selenomonas sputigena ATCC 33150.</title>
        <authorList>
            <person name="Miller D.P."/>
            <person name="Anvari S."/>
            <person name="Polson S.W."/>
            <person name="Macdonald M."/>
            <person name="Mcdowell J.V."/>
        </authorList>
    </citation>
    <scope>NUCLEOTIDE SEQUENCE [LARGE SCALE GENOMIC DNA]</scope>
    <source>
        <strain evidence="5 6">ATCC 33150</strain>
    </source>
</reference>
<evidence type="ECO:0000256" key="3">
    <source>
        <dbReference type="ARBA" id="ARBA00038054"/>
    </source>
</evidence>
<dbReference type="PANTHER" id="PTHR43567">
    <property type="entry name" value="FLAVOREDOXIN-RELATED-RELATED"/>
    <property type="match status" value="1"/>
</dbReference>
<dbReference type="EMBL" id="JARVLH010000003">
    <property type="protein sequence ID" value="MEX5285055.1"/>
    <property type="molecule type" value="Genomic_DNA"/>
</dbReference>
<dbReference type="RefSeq" id="WP_368846784.1">
    <property type="nucleotide sequence ID" value="NZ_CP194411.1"/>
</dbReference>
<sequence>MKKNLADKPALFPMPVLMVATYDENDTVNVMNAAWGMISDMDKITLFLDEGHKTTANIRAIRAFTVSLADQAHMAEADFFGIATGNKMPDKFARTGLHATKSAHVNAPIIEEFPVVMECALLEIIETEHTFAIVGQIMNAQAEESVLDAKGNVEPAKLNALMFNQFQKAYYSIGVQIGKAWNAGAYLMKKSERSL</sequence>
<dbReference type="EC" id="1.5.1.-" evidence="5"/>
<keyword evidence="2" id="KW-0285">Flavoprotein</keyword>
<comment type="cofactor">
    <cofactor evidence="1">
        <name>FMN</name>
        <dbReference type="ChEBI" id="CHEBI:58210"/>
    </cofactor>
</comment>
<evidence type="ECO:0000313" key="5">
    <source>
        <dbReference type="EMBL" id="MEX5285055.1"/>
    </source>
</evidence>
<feature type="domain" description="Flavin reductase like" evidence="4">
    <location>
        <begin position="9"/>
        <end position="154"/>
    </location>
</feature>
<dbReference type="InterPro" id="IPR052174">
    <property type="entry name" value="Flavoredoxin"/>
</dbReference>
<proteinExistence type="inferred from homology"/>
<evidence type="ECO:0000259" key="4">
    <source>
        <dbReference type="SMART" id="SM00903"/>
    </source>
</evidence>
<evidence type="ECO:0000256" key="2">
    <source>
        <dbReference type="ARBA" id="ARBA00022630"/>
    </source>
</evidence>
<dbReference type="SMART" id="SM00903">
    <property type="entry name" value="Flavin_Reduct"/>
    <property type="match status" value="1"/>
</dbReference>
<accession>A0ABV3X5H7</accession>
<dbReference type="PANTHER" id="PTHR43567:SF1">
    <property type="entry name" value="FLAVOREDOXIN"/>
    <property type="match status" value="1"/>
</dbReference>
<name>A0ABV3X5H7_9FIRM</name>
<comment type="similarity">
    <text evidence="3">Belongs to the flavoredoxin family.</text>
</comment>
<dbReference type="Gene3D" id="2.30.110.10">
    <property type="entry name" value="Electron Transport, Fmn-binding Protein, Chain A"/>
    <property type="match status" value="1"/>
</dbReference>
<gene>
    <name evidence="5" type="ORF">QCO44_05290</name>
</gene>
<protein>
    <submittedName>
        <fullName evidence="5">Flavin reductase family protein</fullName>
        <ecNumber evidence="5">1.5.1.-</ecNumber>
    </submittedName>
</protein>
<keyword evidence="5" id="KW-0560">Oxidoreductase</keyword>
<dbReference type="SUPFAM" id="SSF50475">
    <property type="entry name" value="FMN-binding split barrel"/>
    <property type="match status" value="1"/>
</dbReference>
<evidence type="ECO:0000313" key="6">
    <source>
        <dbReference type="Proteomes" id="UP001559623"/>
    </source>
</evidence>
<dbReference type="GO" id="GO:0016491">
    <property type="term" value="F:oxidoreductase activity"/>
    <property type="evidence" value="ECO:0007669"/>
    <property type="project" value="UniProtKB-KW"/>
</dbReference>
<evidence type="ECO:0000256" key="1">
    <source>
        <dbReference type="ARBA" id="ARBA00001917"/>
    </source>
</evidence>
<comment type="caution">
    <text evidence="5">The sequence shown here is derived from an EMBL/GenBank/DDBJ whole genome shotgun (WGS) entry which is preliminary data.</text>
</comment>
<organism evidence="5 6">
    <name type="scientific">Selenomonas sputigena</name>
    <dbReference type="NCBI Taxonomy" id="69823"/>
    <lineage>
        <taxon>Bacteria</taxon>
        <taxon>Bacillati</taxon>
        <taxon>Bacillota</taxon>
        <taxon>Negativicutes</taxon>
        <taxon>Selenomonadales</taxon>
        <taxon>Selenomonadaceae</taxon>
        <taxon>Selenomonas</taxon>
    </lineage>
</organism>
<dbReference type="InterPro" id="IPR012349">
    <property type="entry name" value="Split_barrel_FMN-bd"/>
</dbReference>
<dbReference type="Pfam" id="PF01613">
    <property type="entry name" value="Flavin_Reduct"/>
    <property type="match status" value="1"/>
</dbReference>
<dbReference type="Proteomes" id="UP001559623">
    <property type="component" value="Unassembled WGS sequence"/>
</dbReference>
<dbReference type="InterPro" id="IPR002563">
    <property type="entry name" value="Flavin_Rdtase-like_dom"/>
</dbReference>